<dbReference type="PANTHER" id="PTHR43124:SF3">
    <property type="entry name" value="CHLORAMPHENICOL EFFLUX PUMP RV0191"/>
    <property type="match status" value="1"/>
</dbReference>
<dbReference type="Proteomes" id="UP000604046">
    <property type="component" value="Unassembled WGS sequence"/>
</dbReference>
<feature type="transmembrane region" description="Helical" evidence="6">
    <location>
        <begin position="446"/>
        <end position="466"/>
    </location>
</feature>
<feature type="transmembrane region" description="Helical" evidence="6">
    <location>
        <begin position="157"/>
        <end position="178"/>
    </location>
</feature>
<evidence type="ECO:0000256" key="1">
    <source>
        <dbReference type="ARBA" id="ARBA00004651"/>
    </source>
</evidence>
<organism evidence="8 9">
    <name type="scientific">Symbiodinium natans</name>
    <dbReference type="NCBI Taxonomy" id="878477"/>
    <lineage>
        <taxon>Eukaryota</taxon>
        <taxon>Sar</taxon>
        <taxon>Alveolata</taxon>
        <taxon>Dinophyceae</taxon>
        <taxon>Suessiales</taxon>
        <taxon>Symbiodiniaceae</taxon>
        <taxon>Symbiodinium</taxon>
    </lineage>
</organism>
<keyword evidence="9" id="KW-1185">Reference proteome</keyword>
<dbReference type="GO" id="GO:0005886">
    <property type="term" value="C:plasma membrane"/>
    <property type="evidence" value="ECO:0007669"/>
    <property type="project" value="UniProtKB-SubCell"/>
</dbReference>
<feature type="transmembrane region" description="Helical" evidence="6">
    <location>
        <begin position="354"/>
        <end position="375"/>
    </location>
</feature>
<evidence type="ECO:0000256" key="6">
    <source>
        <dbReference type="SAM" id="Phobius"/>
    </source>
</evidence>
<dbReference type="InterPro" id="IPR020846">
    <property type="entry name" value="MFS_dom"/>
</dbReference>
<feature type="transmembrane region" description="Helical" evidence="6">
    <location>
        <begin position="320"/>
        <end position="342"/>
    </location>
</feature>
<name>A0A812R845_9DINO</name>
<dbReference type="PROSITE" id="PS50850">
    <property type="entry name" value="MFS"/>
    <property type="match status" value="1"/>
</dbReference>
<sequence length="480" mass="52648">MAWEDACDVPAFLQIGTQLYAEASLPLSWLRVPPRWYEAAAQRPFSEWLAQYLVSMIYVCLFLACASLLLFGFPRRAPQHASVQGDCPTSWVVFLGIIYTFTYFTTDQYVPSLPQMQVDLAATESLMSLTVQTNFIVKATFGMIAAGLSDRVGRRPIMLLCLLLLSLASVCCACAGRIEWFFAARVLQGIGESVEPVLFAIVRDHFTDPKERFGIVSMLQVMSIGGMLVAPCAGGFLAQLSSWRTSFFILALIWAVLAIYAWLVMVESCPNRASESYLRDLWRVLDPHLLCLLLTQSCIMGGCLTFNANSSYFTEVALHGSVMTAAFVMLTFGACNSLGVFVTKTFCSRGILQVSKISLALLTLAGLGSILLEAFYPHFLWGYLIGSFLQASVMTMALVAVNVLFFEPLEDCAGMAASCEIFAKSVIPSFFSMAATQALVHQGPRCFVNLQAGACVAAGVVFWLGYARSPPDWLAGYYVK</sequence>
<feature type="transmembrane region" description="Helical" evidence="6">
    <location>
        <begin position="126"/>
        <end position="145"/>
    </location>
</feature>
<dbReference type="SUPFAM" id="SSF103473">
    <property type="entry name" value="MFS general substrate transporter"/>
    <property type="match status" value="1"/>
</dbReference>
<dbReference type="AlphaFoldDB" id="A0A812R845"/>
<dbReference type="InterPro" id="IPR011701">
    <property type="entry name" value="MFS"/>
</dbReference>
<evidence type="ECO:0000256" key="2">
    <source>
        <dbReference type="ARBA" id="ARBA00022475"/>
    </source>
</evidence>
<dbReference type="OrthoDB" id="439411at2759"/>
<keyword evidence="2" id="KW-1003">Cell membrane</keyword>
<feature type="transmembrane region" description="Helical" evidence="6">
    <location>
        <begin position="287"/>
        <end position="308"/>
    </location>
</feature>
<keyword evidence="5 6" id="KW-0472">Membrane</keyword>
<keyword evidence="3 6" id="KW-0812">Transmembrane</keyword>
<accession>A0A812R845</accession>
<feature type="transmembrane region" description="Helical" evidence="6">
    <location>
        <begin position="85"/>
        <end position="106"/>
    </location>
</feature>
<gene>
    <name evidence="8" type="primary">ydgK</name>
    <name evidence="8" type="ORF">SNAT2548_LOCUS23238</name>
</gene>
<evidence type="ECO:0000256" key="4">
    <source>
        <dbReference type="ARBA" id="ARBA00022989"/>
    </source>
</evidence>
<evidence type="ECO:0000259" key="7">
    <source>
        <dbReference type="PROSITE" id="PS50850"/>
    </source>
</evidence>
<feature type="transmembrane region" description="Helical" evidence="6">
    <location>
        <begin position="246"/>
        <end position="266"/>
    </location>
</feature>
<dbReference type="PANTHER" id="PTHR43124">
    <property type="entry name" value="PURINE EFFLUX PUMP PBUE"/>
    <property type="match status" value="1"/>
</dbReference>
<evidence type="ECO:0000313" key="8">
    <source>
        <dbReference type="EMBL" id="CAE7427433.1"/>
    </source>
</evidence>
<comment type="caution">
    <text evidence="8">The sequence shown here is derived from an EMBL/GenBank/DDBJ whole genome shotgun (WGS) entry which is preliminary data.</text>
</comment>
<evidence type="ECO:0000256" key="3">
    <source>
        <dbReference type="ARBA" id="ARBA00022692"/>
    </source>
</evidence>
<comment type="subcellular location">
    <subcellularLocation>
        <location evidence="1">Cell membrane</location>
        <topology evidence="1">Multi-pass membrane protein</topology>
    </subcellularLocation>
</comment>
<dbReference type="Pfam" id="PF07690">
    <property type="entry name" value="MFS_1"/>
    <property type="match status" value="1"/>
</dbReference>
<dbReference type="InterPro" id="IPR050189">
    <property type="entry name" value="MFS_Efflux_Transporters"/>
</dbReference>
<protein>
    <submittedName>
        <fullName evidence="8">YdgK protein</fullName>
    </submittedName>
</protein>
<dbReference type="EMBL" id="CAJNDS010002315">
    <property type="protein sequence ID" value="CAE7427433.1"/>
    <property type="molecule type" value="Genomic_DNA"/>
</dbReference>
<dbReference type="Gene3D" id="1.20.1720.10">
    <property type="entry name" value="Multidrug resistance protein D"/>
    <property type="match status" value="1"/>
</dbReference>
<keyword evidence="4 6" id="KW-1133">Transmembrane helix</keyword>
<feature type="transmembrane region" description="Helical" evidence="6">
    <location>
        <begin position="381"/>
        <end position="405"/>
    </location>
</feature>
<feature type="transmembrane region" description="Helical" evidence="6">
    <location>
        <begin position="214"/>
        <end position="240"/>
    </location>
</feature>
<feature type="transmembrane region" description="Helical" evidence="6">
    <location>
        <begin position="52"/>
        <end position="73"/>
    </location>
</feature>
<dbReference type="GO" id="GO:0022857">
    <property type="term" value="F:transmembrane transporter activity"/>
    <property type="evidence" value="ECO:0007669"/>
    <property type="project" value="InterPro"/>
</dbReference>
<evidence type="ECO:0000256" key="5">
    <source>
        <dbReference type="ARBA" id="ARBA00023136"/>
    </source>
</evidence>
<dbReference type="InterPro" id="IPR036259">
    <property type="entry name" value="MFS_trans_sf"/>
</dbReference>
<proteinExistence type="predicted"/>
<evidence type="ECO:0000313" key="9">
    <source>
        <dbReference type="Proteomes" id="UP000604046"/>
    </source>
</evidence>
<reference evidence="8" key="1">
    <citation type="submission" date="2021-02" db="EMBL/GenBank/DDBJ databases">
        <authorList>
            <person name="Dougan E. K."/>
            <person name="Rhodes N."/>
            <person name="Thang M."/>
            <person name="Chan C."/>
        </authorList>
    </citation>
    <scope>NUCLEOTIDE SEQUENCE</scope>
</reference>
<feature type="domain" description="Major facilitator superfamily (MFS) profile" evidence="7">
    <location>
        <begin position="91"/>
        <end position="480"/>
    </location>
</feature>